<dbReference type="SUPFAM" id="SSF47769">
    <property type="entry name" value="SAM/Pointed domain"/>
    <property type="match status" value="1"/>
</dbReference>
<dbReference type="STRING" id="947166.A0A1D1VA44"/>
<dbReference type="GO" id="GO:0005634">
    <property type="term" value="C:nucleus"/>
    <property type="evidence" value="ECO:0007669"/>
    <property type="project" value="UniProtKB-SubCell"/>
</dbReference>
<feature type="region of interest" description="Disordered" evidence="4">
    <location>
        <begin position="142"/>
        <end position="169"/>
    </location>
</feature>
<dbReference type="InterPro" id="IPR036388">
    <property type="entry name" value="WH-like_DNA-bd_sf"/>
</dbReference>
<feature type="compositionally biased region" description="Low complexity" evidence="4">
    <location>
        <begin position="450"/>
        <end position="463"/>
    </location>
</feature>
<comment type="subcellular location">
    <subcellularLocation>
        <location evidence="3">Nucleus</location>
    </subcellularLocation>
</comment>
<evidence type="ECO:0000256" key="4">
    <source>
        <dbReference type="SAM" id="MobiDB-lite"/>
    </source>
</evidence>
<feature type="compositionally biased region" description="Polar residues" evidence="4">
    <location>
        <begin position="109"/>
        <end position="118"/>
    </location>
</feature>
<evidence type="ECO:0000256" key="1">
    <source>
        <dbReference type="ARBA" id="ARBA00005562"/>
    </source>
</evidence>
<protein>
    <recommendedName>
        <fullName evidence="5">ETS domain-containing protein</fullName>
    </recommendedName>
</protein>
<dbReference type="Proteomes" id="UP000186922">
    <property type="component" value="Unassembled WGS sequence"/>
</dbReference>
<dbReference type="GO" id="GO:0043565">
    <property type="term" value="F:sequence-specific DNA binding"/>
    <property type="evidence" value="ECO:0007669"/>
    <property type="project" value="InterPro"/>
</dbReference>
<feature type="region of interest" description="Disordered" evidence="4">
    <location>
        <begin position="43"/>
        <end position="118"/>
    </location>
</feature>
<evidence type="ECO:0000256" key="2">
    <source>
        <dbReference type="ARBA" id="ARBA00023125"/>
    </source>
</evidence>
<dbReference type="GO" id="GO:0000981">
    <property type="term" value="F:DNA-binding transcription factor activity, RNA polymerase II-specific"/>
    <property type="evidence" value="ECO:0007669"/>
    <property type="project" value="TreeGrafter"/>
</dbReference>
<dbReference type="GO" id="GO:0030154">
    <property type="term" value="P:cell differentiation"/>
    <property type="evidence" value="ECO:0007669"/>
    <property type="project" value="TreeGrafter"/>
</dbReference>
<dbReference type="SUPFAM" id="SSF46785">
    <property type="entry name" value="Winged helix' DNA-binding domain"/>
    <property type="match status" value="1"/>
</dbReference>
<proteinExistence type="inferred from homology"/>
<dbReference type="FunFam" id="1.10.10.10:FF:001336">
    <property type="entry name" value="Epithelium specific ets factor 3, ese3, putative"/>
    <property type="match status" value="1"/>
</dbReference>
<dbReference type="Pfam" id="PF00178">
    <property type="entry name" value="Ets"/>
    <property type="match status" value="1"/>
</dbReference>
<evidence type="ECO:0000313" key="7">
    <source>
        <dbReference type="Proteomes" id="UP000186922"/>
    </source>
</evidence>
<keyword evidence="2 3" id="KW-0238">DNA-binding</keyword>
<dbReference type="PANTHER" id="PTHR11849">
    <property type="entry name" value="ETS"/>
    <property type="match status" value="1"/>
</dbReference>
<organism evidence="6 7">
    <name type="scientific">Ramazzottius varieornatus</name>
    <name type="common">Water bear</name>
    <name type="synonym">Tardigrade</name>
    <dbReference type="NCBI Taxonomy" id="947166"/>
    <lineage>
        <taxon>Eukaryota</taxon>
        <taxon>Metazoa</taxon>
        <taxon>Ecdysozoa</taxon>
        <taxon>Tardigrada</taxon>
        <taxon>Eutardigrada</taxon>
        <taxon>Parachela</taxon>
        <taxon>Hypsibioidea</taxon>
        <taxon>Ramazzottiidae</taxon>
        <taxon>Ramazzottius</taxon>
    </lineage>
</organism>
<dbReference type="Gene3D" id="1.10.150.50">
    <property type="entry name" value="Transcription Factor, Ets-1"/>
    <property type="match status" value="1"/>
</dbReference>
<sequence>MMLRSAGLRRTLPVMANSDRSLQCYGSLGSRQCSVRKAPVVVGSPPSFSSAQSNHRVLPADPSSARSSSSFHKQAGPALDRFPVYNHPASSVTNARMYPPETAVAPPTTGGSPAASSQIQEVFHTQHRSAYQNNVQNQSMQSFDHTSLHPGSNKNHNGTPNVSFTHSSSYPVITRTSGNFDSSQYNGGHGQPLPPLAHFNEYIAKTQMTAALNRNPYGIAASEGHGAELPTKRICAWNPADVASFFRAVARDNGQDPSRLNVGKLYGLDGPALLRLDEIDFLERDPMNGAQWYRALRKFVDRPQVGMFTPKMEPGETSPYVTDPHAPFLTSQQSSGPFHDDYSEYIQESFTKDEFDDIDIADSSVVYGNGPQQLHYAPSHTSQTFNGNTVVFQNFSPMSLCGTSMTSDGTETVKTDLDSDMESSRSCTRSSYTDNMSGQSLSSYNFESVSPRWSSSSPESSSSKRQFKPSPKSEKLKKSSSKHGTRGNHLWEFVVKLLKNPVQDGKQIIKWENKAEGVFRFVESEKVAKLWGQQKANPRMTYEKLSRAMRYYYKSRILLPVIGRRLVYQFGPKASGWRSSTC</sequence>
<keyword evidence="7" id="KW-1185">Reference proteome</keyword>
<feature type="region of interest" description="Disordered" evidence="4">
    <location>
        <begin position="450"/>
        <end position="485"/>
    </location>
</feature>
<evidence type="ECO:0000259" key="5">
    <source>
        <dbReference type="PROSITE" id="PS50061"/>
    </source>
</evidence>
<reference evidence="6 7" key="1">
    <citation type="journal article" date="2016" name="Nat. Commun.">
        <title>Extremotolerant tardigrade genome and improved radiotolerance of human cultured cells by tardigrade-unique protein.</title>
        <authorList>
            <person name="Hashimoto T."/>
            <person name="Horikawa D.D."/>
            <person name="Saito Y."/>
            <person name="Kuwahara H."/>
            <person name="Kozuka-Hata H."/>
            <person name="Shin-I T."/>
            <person name="Minakuchi Y."/>
            <person name="Ohishi K."/>
            <person name="Motoyama A."/>
            <person name="Aizu T."/>
            <person name="Enomoto A."/>
            <person name="Kondo K."/>
            <person name="Tanaka S."/>
            <person name="Hara Y."/>
            <person name="Koshikawa S."/>
            <person name="Sagara H."/>
            <person name="Miura T."/>
            <person name="Yokobori S."/>
            <person name="Miyagawa K."/>
            <person name="Suzuki Y."/>
            <person name="Kubo T."/>
            <person name="Oyama M."/>
            <person name="Kohara Y."/>
            <person name="Fujiyama A."/>
            <person name="Arakawa K."/>
            <person name="Katayama T."/>
            <person name="Toyoda A."/>
            <person name="Kunieda T."/>
        </authorList>
    </citation>
    <scope>NUCLEOTIDE SEQUENCE [LARGE SCALE GENOMIC DNA]</scope>
    <source>
        <strain evidence="6 7">YOKOZUNA-1</strain>
    </source>
</reference>
<feature type="compositionally biased region" description="Polar residues" evidence="4">
    <location>
        <begin position="424"/>
        <end position="437"/>
    </location>
</feature>
<gene>
    <name evidence="6" type="primary">RvY_09643-1</name>
    <name evidence="6" type="synonym">RvY_09643.1</name>
    <name evidence="6" type="ORF">RvY_09643</name>
</gene>
<dbReference type="InterPro" id="IPR046328">
    <property type="entry name" value="ETS_fam"/>
</dbReference>
<dbReference type="InterPro" id="IPR000418">
    <property type="entry name" value="Ets_dom"/>
</dbReference>
<dbReference type="InterPro" id="IPR036390">
    <property type="entry name" value="WH_DNA-bd_sf"/>
</dbReference>
<dbReference type="PANTHER" id="PTHR11849:SF190">
    <property type="entry name" value="ETS-DOMAIN PROTEIN"/>
    <property type="match status" value="1"/>
</dbReference>
<dbReference type="InterPro" id="IPR013761">
    <property type="entry name" value="SAM/pointed_sf"/>
</dbReference>
<accession>A0A1D1VA44</accession>
<dbReference type="PRINTS" id="PR00454">
    <property type="entry name" value="ETSDOMAIN"/>
</dbReference>
<dbReference type="SMART" id="SM00413">
    <property type="entry name" value="ETS"/>
    <property type="match status" value="1"/>
</dbReference>
<evidence type="ECO:0000256" key="3">
    <source>
        <dbReference type="RuleBase" id="RU004019"/>
    </source>
</evidence>
<comment type="caution">
    <text evidence="6">The sequence shown here is derived from an EMBL/GenBank/DDBJ whole genome shotgun (WGS) entry which is preliminary data.</text>
</comment>
<dbReference type="EMBL" id="BDGG01000004">
    <property type="protein sequence ID" value="GAU98506.1"/>
    <property type="molecule type" value="Genomic_DNA"/>
</dbReference>
<comment type="similarity">
    <text evidence="1 3">Belongs to the ETS family.</text>
</comment>
<feature type="region of interest" description="Disordered" evidence="4">
    <location>
        <begin position="403"/>
        <end position="437"/>
    </location>
</feature>
<keyword evidence="3" id="KW-0539">Nucleus</keyword>
<dbReference type="PROSITE" id="PS50061">
    <property type="entry name" value="ETS_DOMAIN_3"/>
    <property type="match status" value="1"/>
</dbReference>
<dbReference type="AlphaFoldDB" id="A0A1D1VA44"/>
<dbReference type="Gene3D" id="1.10.10.10">
    <property type="entry name" value="Winged helix-like DNA-binding domain superfamily/Winged helix DNA-binding domain"/>
    <property type="match status" value="1"/>
</dbReference>
<feature type="domain" description="ETS" evidence="5">
    <location>
        <begin position="488"/>
        <end position="571"/>
    </location>
</feature>
<evidence type="ECO:0000313" key="6">
    <source>
        <dbReference type="EMBL" id="GAU98506.1"/>
    </source>
</evidence>
<dbReference type="OrthoDB" id="5975550at2759"/>
<name>A0A1D1VA44_RAMVA</name>